<dbReference type="GO" id="GO:0032259">
    <property type="term" value="P:methylation"/>
    <property type="evidence" value="ECO:0007669"/>
    <property type="project" value="UniProtKB-KW"/>
</dbReference>
<proteinExistence type="predicted"/>
<dbReference type="Gene3D" id="6.10.250.3100">
    <property type="match status" value="1"/>
</dbReference>
<dbReference type="AlphaFoldDB" id="A0A318NE57"/>
<dbReference type="OrthoDB" id="9815644at2"/>
<dbReference type="InterPro" id="IPR013630">
    <property type="entry name" value="Methyltransf_Zn-bd_dom_put"/>
</dbReference>
<dbReference type="Proteomes" id="UP000248333">
    <property type="component" value="Unassembled WGS sequence"/>
</dbReference>
<dbReference type="InterPro" id="IPR038576">
    <property type="entry name" value="Methyltransf_Zn-bd_dom_put_sf"/>
</dbReference>
<dbReference type="Gene3D" id="3.40.50.150">
    <property type="entry name" value="Vaccinia Virus protein VP39"/>
    <property type="match status" value="1"/>
</dbReference>
<dbReference type="Gene3D" id="3.40.50.720">
    <property type="entry name" value="NAD(P)-binding Rossmann-like Domain"/>
    <property type="match status" value="1"/>
</dbReference>
<dbReference type="EMBL" id="PYBV01000062">
    <property type="protein sequence ID" value="PYC63455.1"/>
    <property type="molecule type" value="Genomic_DNA"/>
</dbReference>
<feature type="domain" description="C-methyltransferase" evidence="2">
    <location>
        <begin position="239"/>
        <end position="396"/>
    </location>
</feature>
<organism evidence="3 4">
    <name type="scientific">Micromonospora arborensis</name>
    <dbReference type="NCBI Taxonomy" id="2116518"/>
    <lineage>
        <taxon>Bacteria</taxon>
        <taxon>Bacillati</taxon>
        <taxon>Actinomycetota</taxon>
        <taxon>Actinomycetes</taxon>
        <taxon>Micromonosporales</taxon>
        <taxon>Micromonosporaceae</taxon>
        <taxon>Micromonospora</taxon>
    </lineage>
</organism>
<keyword evidence="4" id="KW-1185">Reference proteome</keyword>
<protein>
    <submittedName>
        <fullName evidence="3">SAM-dependent methyltransferase</fullName>
    </submittedName>
</protein>
<dbReference type="InterPro" id="IPR013691">
    <property type="entry name" value="MeTrfase_14"/>
</dbReference>
<evidence type="ECO:0000313" key="3">
    <source>
        <dbReference type="EMBL" id="PYC63455.1"/>
    </source>
</evidence>
<dbReference type="InterPro" id="IPR029063">
    <property type="entry name" value="SAM-dependent_MTases_sf"/>
</dbReference>
<keyword evidence="3" id="KW-0808">Transferase</keyword>
<evidence type="ECO:0000259" key="2">
    <source>
        <dbReference type="Pfam" id="PF08484"/>
    </source>
</evidence>
<accession>A0A318NE57</accession>
<sequence length="401" mass="43895">MPAMSRCRVCQHALLEFFDFERQPLSSAFVAPDGTDDEFFFRLAVGMCESCALVQLIESVPPELAHHEGYPYHSAGSSVMTKHFEETARRFIETELTGPDPFVVEIGANDGVLLHTCGEAGIRHLAVEPSGAGTVRVHRAFFDAASAAAILATDGPADVVYSANTICSVPDLRPVFEGLDVLLASDGVFVFEDPYLGEILERTAFDQIYDEHVFFFTVRAVQALAERFGFVLADVERLPVHGGQIRYTVARAGRRTPTPAVAELLAEERELGLTDMATLEAFGRKIQGIRTELVALLHRLRAEGHTIAAYGATAKSSTIANYCGIGPDLVPYVCDTTPAKHGRLTPGSHIPVRPAAVFADPYPDYALLFAWNHAEEIMAKERAFREAGGRWILYVPHVHVV</sequence>
<dbReference type="Pfam" id="PF13489">
    <property type="entry name" value="Methyltransf_23"/>
    <property type="match status" value="1"/>
</dbReference>
<keyword evidence="3" id="KW-0489">Methyltransferase</keyword>
<dbReference type="GO" id="GO:0008168">
    <property type="term" value="F:methyltransferase activity"/>
    <property type="evidence" value="ECO:0007669"/>
    <property type="project" value="UniProtKB-KW"/>
</dbReference>
<name>A0A318NE57_9ACTN</name>
<evidence type="ECO:0000313" key="4">
    <source>
        <dbReference type="Proteomes" id="UP000248333"/>
    </source>
</evidence>
<evidence type="ECO:0000259" key="1">
    <source>
        <dbReference type="Pfam" id="PF08421"/>
    </source>
</evidence>
<dbReference type="Pfam" id="PF08484">
    <property type="entry name" value="Methyltransf_14"/>
    <property type="match status" value="1"/>
</dbReference>
<comment type="caution">
    <text evidence="3">The sequence shown here is derived from an EMBL/GenBank/DDBJ whole genome shotgun (WGS) entry which is preliminary data.</text>
</comment>
<gene>
    <name evidence="3" type="ORF">C7C45_31965</name>
</gene>
<feature type="domain" description="Methyltransferase putative zinc binding" evidence="1">
    <location>
        <begin position="7"/>
        <end position="63"/>
    </location>
</feature>
<reference evidence="3 4" key="1">
    <citation type="submission" date="2018-03" db="EMBL/GenBank/DDBJ databases">
        <title>Bioinformatic expansion and discovery of thiopeptide antibiotics.</title>
        <authorList>
            <person name="Schwalen C.J."/>
            <person name="Hudson G.A."/>
            <person name="Mitchell D.A."/>
        </authorList>
    </citation>
    <scope>NUCLEOTIDE SEQUENCE [LARGE SCALE GENOMIC DNA]</scope>
    <source>
        <strain evidence="3 4">NRRL 8041</strain>
    </source>
</reference>
<dbReference type="Pfam" id="PF08421">
    <property type="entry name" value="Methyltransf_13"/>
    <property type="match status" value="1"/>
</dbReference>
<dbReference type="SUPFAM" id="SSF53335">
    <property type="entry name" value="S-adenosyl-L-methionine-dependent methyltransferases"/>
    <property type="match status" value="1"/>
</dbReference>
<dbReference type="Gene3D" id="6.20.50.110">
    <property type="entry name" value="Methyltransferase, zinc-binding domain"/>
    <property type="match status" value="1"/>
</dbReference>